<dbReference type="PANTHER" id="PTHR33446:SF2">
    <property type="entry name" value="PROTEIN TONB"/>
    <property type="match status" value="1"/>
</dbReference>
<dbReference type="Pfam" id="PF03544">
    <property type="entry name" value="TonB_C"/>
    <property type="match status" value="1"/>
</dbReference>
<dbReference type="InterPro" id="IPR006260">
    <property type="entry name" value="TonB/TolA_C"/>
</dbReference>
<evidence type="ECO:0000256" key="7">
    <source>
        <dbReference type="ARBA" id="ARBA00022927"/>
    </source>
</evidence>
<evidence type="ECO:0000256" key="1">
    <source>
        <dbReference type="ARBA" id="ARBA00004383"/>
    </source>
</evidence>
<dbReference type="RefSeq" id="WP_026822401.1">
    <property type="nucleotide sequence ID" value="NZ_CP038613.1"/>
</dbReference>
<dbReference type="KEGG" id="ans:ArsFIN_01340"/>
<keyword evidence="9" id="KW-0472">Membrane</keyword>
<dbReference type="InterPro" id="IPR051045">
    <property type="entry name" value="TonB-dependent_transducer"/>
</dbReference>
<keyword evidence="4" id="KW-1003">Cell membrane</keyword>
<dbReference type="GO" id="GO:0005886">
    <property type="term" value="C:plasma membrane"/>
    <property type="evidence" value="ECO:0007669"/>
    <property type="project" value="UniProtKB-SubCell"/>
</dbReference>
<evidence type="ECO:0000256" key="2">
    <source>
        <dbReference type="ARBA" id="ARBA00006555"/>
    </source>
</evidence>
<evidence type="ECO:0000313" key="13">
    <source>
        <dbReference type="Proteomes" id="UP000295134"/>
    </source>
</evidence>
<evidence type="ECO:0000313" key="11">
    <source>
        <dbReference type="EMBL" id="QBY41616.1"/>
    </source>
</evidence>
<sequence>MIRLLAYIVLSIILHTALIWLCLSTSANSTPTLASDHNISPNTTITLVSASIETISEINRSSSEAQPMILPDSPINPVLTVKKKQEKINDKKKITAVKKTNNKTVLETKKKINKNKNNNPSVNSAVNFDGNNNTTMQGGALNNEPSPIKVGERKEGERYYSLVKQEIERNKIYPRKARKQRHRGRVLLQFNINTDGSLYDAKIIRSSGFNTLDKAALTAIAKSRSIGPKPIHISSTMSTEIKFNIDRN</sequence>
<dbReference type="Proteomes" id="UP000295134">
    <property type="component" value="Chromosome"/>
</dbReference>
<dbReference type="PROSITE" id="PS52015">
    <property type="entry name" value="TONB_CTD"/>
    <property type="match status" value="1"/>
</dbReference>
<protein>
    <submittedName>
        <fullName evidence="12">Energy transducer TonB</fullName>
    </submittedName>
</protein>
<evidence type="ECO:0000256" key="4">
    <source>
        <dbReference type="ARBA" id="ARBA00022475"/>
    </source>
</evidence>
<dbReference type="Gene3D" id="3.30.1150.10">
    <property type="match status" value="1"/>
</dbReference>
<comment type="subcellular location">
    <subcellularLocation>
        <location evidence="1">Cell inner membrane</location>
        <topology evidence="1">Single-pass membrane protein</topology>
        <orientation evidence="1">Periplasmic side</orientation>
    </subcellularLocation>
</comment>
<keyword evidence="5" id="KW-0997">Cell inner membrane</keyword>
<dbReference type="GO" id="GO:0015031">
    <property type="term" value="P:protein transport"/>
    <property type="evidence" value="ECO:0007669"/>
    <property type="project" value="UniProtKB-KW"/>
</dbReference>
<organism evidence="11 13">
    <name type="scientific">Arsenophonus nasoniae</name>
    <name type="common">son-killer infecting Nasonia vitripennis</name>
    <dbReference type="NCBI Taxonomy" id="638"/>
    <lineage>
        <taxon>Bacteria</taxon>
        <taxon>Pseudomonadati</taxon>
        <taxon>Pseudomonadota</taxon>
        <taxon>Gammaproteobacteria</taxon>
        <taxon>Enterobacterales</taxon>
        <taxon>Morganellaceae</taxon>
        <taxon>Arsenophonus</taxon>
    </lineage>
</organism>
<dbReference type="PANTHER" id="PTHR33446">
    <property type="entry name" value="PROTEIN TONB-RELATED"/>
    <property type="match status" value="1"/>
</dbReference>
<evidence type="ECO:0000256" key="8">
    <source>
        <dbReference type="ARBA" id="ARBA00022989"/>
    </source>
</evidence>
<dbReference type="Proteomes" id="UP001177592">
    <property type="component" value="Chromosome"/>
</dbReference>
<dbReference type="EMBL" id="CP123523">
    <property type="protein sequence ID" value="WGM05814.1"/>
    <property type="molecule type" value="Genomic_DNA"/>
</dbReference>
<name>A0A4P7KPZ0_9GAMM</name>
<keyword evidence="7" id="KW-0653">Protein transport</keyword>
<dbReference type="AlphaFoldDB" id="A0A4P7KPZ0"/>
<dbReference type="SUPFAM" id="SSF74653">
    <property type="entry name" value="TolA/TonB C-terminal domain"/>
    <property type="match status" value="1"/>
</dbReference>
<dbReference type="EMBL" id="CP038613">
    <property type="protein sequence ID" value="QBY41616.1"/>
    <property type="molecule type" value="Genomic_DNA"/>
</dbReference>
<evidence type="ECO:0000259" key="10">
    <source>
        <dbReference type="PROSITE" id="PS52015"/>
    </source>
</evidence>
<evidence type="ECO:0000256" key="5">
    <source>
        <dbReference type="ARBA" id="ARBA00022519"/>
    </source>
</evidence>
<comment type="similarity">
    <text evidence="2">Belongs to the TonB family.</text>
</comment>
<reference evidence="12" key="2">
    <citation type="submission" date="2023-04" db="EMBL/GenBank/DDBJ databases">
        <title>Genome dynamics across the evolutionary transition to endosymbiosis.</title>
        <authorList>
            <person name="Siozios S."/>
            <person name="Nadal-Jimenez P."/>
            <person name="Azagi T."/>
            <person name="Sprong H."/>
            <person name="Frost C.L."/>
            <person name="Parratt S.R."/>
            <person name="Taylor G."/>
            <person name="Brettell L."/>
            <person name="Lew K.C."/>
            <person name="Croft L."/>
            <person name="King K.C."/>
            <person name="Brockhurst M.A."/>
            <person name="Hypsa V."/>
            <person name="Novakova E."/>
            <person name="Darby A.C."/>
            <person name="Hurst G.D.D."/>
        </authorList>
    </citation>
    <scope>NUCLEOTIDE SEQUENCE</scope>
    <source>
        <strain evidence="12">ANv_CAN</strain>
    </source>
</reference>
<evidence type="ECO:0000313" key="12">
    <source>
        <dbReference type="EMBL" id="WGM05814.1"/>
    </source>
</evidence>
<accession>A0A4P7KPZ0</accession>
<keyword evidence="8" id="KW-1133">Transmembrane helix</keyword>
<reference evidence="11 13" key="1">
    <citation type="submission" date="2019-03" db="EMBL/GenBank/DDBJ databases">
        <title>Long-read sequencing reveals hyperdense prophage content in a complex bacterial symbiont genome.</title>
        <authorList>
            <person name="Frost C.L."/>
            <person name="Siozios S."/>
            <person name="Nadal-Jimenez P."/>
            <person name="Brockhurst M.A."/>
            <person name="King K.C."/>
            <person name="Darby A.C."/>
            <person name="Hurst G.D.D."/>
        </authorList>
    </citation>
    <scope>NUCLEOTIDE SEQUENCE [LARGE SCALE GENOMIC DNA]</scope>
    <source>
        <strain evidence="11 13">FIN</strain>
    </source>
</reference>
<dbReference type="GeneID" id="96875448"/>
<feature type="domain" description="TonB C-terminal" evidence="10">
    <location>
        <begin position="158"/>
        <end position="248"/>
    </location>
</feature>
<dbReference type="NCBIfam" id="TIGR01352">
    <property type="entry name" value="tonB_Cterm"/>
    <property type="match status" value="1"/>
</dbReference>
<evidence type="ECO:0000256" key="3">
    <source>
        <dbReference type="ARBA" id="ARBA00022448"/>
    </source>
</evidence>
<keyword evidence="6" id="KW-0812">Transmembrane</keyword>
<keyword evidence="14" id="KW-1185">Reference proteome</keyword>
<evidence type="ECO:0000256" key="9">
    <source>
        <dbReference type="ARBA" id="ARBA00023136"/>
    </source>
</evidence>
<evidence type="ECO:0000256" key="6">
    <source>
        <dbReference type="ARBA" id="ARBA00022692"/>
    </source>
</evidence>
<dbReference type="InterPro" id="IPR037682">
    <property type="entry name" value="TonB_C"/>
</dbReference>
<keyword evidence="3" id="KW-0813">Transport</keyword>
<dbReference type="GO" id="GO:0055085">
    <property type="term" value="P:transmembrane transport"/>
    <property type="evidence" value="ECO:0007669"/>
    <property type="project" value="InterPro"/>
</dbReference>
<evidence type="ECO:0000313" key="14">
    <source>
        <dbReference type="Proteomes" id="UP001177592"/>
    </source>
</evidence>
<proteinExistence type="inferred from homology"/>
<gene>
    <name evidence="11" type="ORF">ArsFIN_01340</name>
    <name evidence="12" type="ORF">QE258_20670</name>
</gene>